<keyword evidence="3" id="KW-0804">Transcription</keyword>
<gene>
    <name evidence="5" type="ORF">GCM10009787_72820</name>
</gene>
<dbReference type="CDD" id="cd06170">
    <property type="entry name" value="LuxR_C_like"/>
    <property type="match status" value="1"/>
</dbReference>
<evidence type="ECO:0000259" key="4">
    <source>
        <dbReference type="PROSITE" id="PS50043"/>
    </source>
</evidence>
<dbReference type="Proteomes" id="UP001501391">
    <property type="component" value="Unassembled WGS sequence"/>
</dbReference>
<evidence type="ECO:0000313" key="6">
    <source>
        <dbReference type="Proteomes" id="UP001501391"/>
    </source>
</evidence>
<organism evidence="5 6">
    <name type="scientific">Streptomyces bangladeshensis</name>
    <dbReference type="NCBI Taxonomy" id="295352"/>
    <lineage>
        <taxon>Bacteria</taxon>
        <taxon>Bacillati</taxon>
        <taxon>Actinomycetota</taxon>
        <taxon>Actinomycetes</taxon>
        <taxon>Kitasatosporales</taxon>
        <taxon>Streptomycetaceae</taxon>
        <taxon>Streptomyces</taxon>
    </lineage>
</organism>
<keyword evidence="2" id="KW-0238">DNA-binding</keyword>
<proteinExistence type="predicted"/>
<evidence type="ECO:0000256" key="1">
    <source>
        <dbReference type="ARBA" id="ARBA00023015"/>
    </source>
</evidence>
<dbReference type="InterPro" id="IPR039420">
    <property type="entry name" value="WalR-like"/>
</dbReference>
<dbReference type="PANTHER" id="PTHR43214:SF24">
    <property type="entry name" value="TRANSCRIPTIONAL REGULATORY PROTEIN NARL-RELATED"/>
    <property type="match status" value="1"/>
</dbReference>
<dbReference type="PROSITE" id="PS50043">
    <property type="entry name" value="HTH_LUXR_2"/>
    <property type="match status" value="1"/>
</dbReference>
<dbReference type="Gene3D" id="1.10.10.10">
    <property type="entry name" value="Winged helix-like DNA-binding domain superfamily/Winged helix DNA-binding domain"/>
    <property type="match status" value="1"/>
</dbReference>
<evidence type="ECO:0000256" key="2">
    <source>
        <dbReference type="ARBA" id="ARBA00023125"/>
    </source>
</evidence>
<dbReference type="SMART" id="SM00421">
    <property type="entry name" value="HTH_LUXR"/>
    <property type="match status" value="1"/>
</dbReference>
<dbReference type="PANTHER" id="PTHR43214">
    <property type="entry name" value="TWO-COMPONENT RESPONSE REGULATOR"/>
    <property type="match status" value="1"/>
</dbReference>
<dbReference type="PRINTS" id="PR00038">
    <property type="entry name" value="HTHLUXR"/>
</dbReference>
<evidence type="ECO:0000256" key="3">
    <source>
        <dbReference type="ARBA" id="ARBA00023163"/>
    </source>
</evidence>
<accession>A0ABN3C5U6</accession>
<comment type="caution">
    <text evidence="5">The sequence shown here is derived from an EMBL/GenBank/DDBJ whole genome shotgun (WGS) entry which is preliminary data.</text>
</comment>
<evidence type="ECO:0000313" key="5">
    <source>
        <dbReference type="EMBL" id="GAA2204689.1"/>
    </source>
</evidence>
<feature type="domain" description="HTH luxR-type" evidence="4">
    <location>
        <begin position="72"/>
        <end position="137"/>
    </location>
</feature>
<dbReference type="InterPro" id="IPR016032">
    <property type="entry name" value="Sig_transdc_resp-reg_C-effctor"/>
</dbReference>
<dbReference type="SUPFAM" id="SSF46894">
    <property type="entry name" value="C-terminal effector domain of the bipartite response regulators"/>
    <property type="match status" value="1"/>
</dbReference>
<reference evidence="5 6" key="1">
    <citation type="journal article" date="2019" name="Int. J. Syst. Evol. Microbiol.">
        <title>The Global Catalogue of Microorganisms (GCM) 10K type strain sequencing project: providing services to taxonomists for standard genome sequencing and annotation.</title>
        <authorList>
            <consortium name="The Broad Institute Genomics Platform"/>
            <consortium name="The Broad Institute Genome Sequencing Center for Infectious Disease"/>
            <person name="Wu L."/>
            <person name="Ma J."/>
        </authorList>
    </citation>
    <scope>NUCLEOTIDE SEQUENCE [LARGE SCALE GENOMIC DNA]</scope>
    <source>
        <strain evidence="5 6">JCM 14924</strain>
    </source>
</reference>
<keyword evidence="1" id="KW-0805">Transcription regulation</keyword>
<dbReference type="InterPro" id="IPR036388">
    <property type="entry name" value="WH-like_DNA-bd_sf"/>
</dbReference>
<protein>
    <recommendedName>
        <fullName evidence="4">HTH luxR-type domain-containing protein</fullName>
    </recommendedName>
</protein>
<name>A0ABN3C5U6_9ACTN</name>
<dbReference type="EMBL" id="BAAAOQ010000035">
    <property type="protein sequence ID" value="GAA2204689.1"/>
    <property type="molecule type" value="Genomic_DNA"/>
</dbReference>
<dbReference type="Pfam" id="PF00196">
    <property type="entry name" value="GerE"/>
    <property type="match status" value="1"/>
</dbReference>
<sequence>MLMPTTFDLDRYVYAALSIGASGFLRKDVHRSTWRRPYGSSAPATPCWHRRSPGAWWSGMYEAGADRASAPVPDGLAALTPREREVLTMTGRGLSHAELAAELILSEATVKSHVARVFAKLGLRDRAQAVVLAYETGLVRPGEQPRRPGHAD</sequence>
<dbReference type="InterPro" id="IPR000792">
    <property type="entry name" value="Tscrpt_reg_LuxR_C"/>
</dbReference>
<keyword evidence="6" id="KW-1185">Reference proteome</keyword>